<dbReference type="RefSeq" id="WP_085545670.1">
    <property type="nucleotide sequence ID" value="NZ_FXBB01000053.1"/>
</dbReference>
<evidence type="ECO:0000256" key="1">
    <source>
        <dbReference type="SAM" id="MobiDB-lite"/>
    </source>
</evidence>
<feature type="compositionally biased region" description="Basic and acidic residues" evidence="1">
    <location>
        <begin position="66"/>
        <end position="86"/>
    </location>
</feature>
<name>A0A1X7L9T6_9BACT</name>
<evidence type="ECO:0000313" key="3">
    <source>
        <dbReference type="Proteomes" id="UP000193355"/>
    </source>
</evidence>
<dbReference type="Proteomes" id="UP000193355">
    <property type="component" value="Unassembled WGS sequence"/>
</dbReference>
<dbReference type="STRING" id="561720.SAMN06275492_1534"/>
<reference evidence="3" key="1">
    <citation type="submission" date="2017-04" db="EMBL/GenBank/DDBJ databases">
        <authorList>
            <person name="Varghese N."/>
            <person name="Submissions S."/>
        </authorList>
    </citation>
    <scope>NUCLEOTIDE SEQUENCE [LARGE SCALE GENOMIC DNA]</scope>
    <source>
        <strain evidence="3">USBA 82</strain>
    </source>
</reference>
<dbReference type="EMBL" id="FXBB01000053">
    <property type="protein sequence ID" value="SMG50581.1"/>
    <property type="molecule type" value="Genomic_DNA"/>
</dbReference>
<feature type="region of interest" description="Disordered" evidence="1">
    <location>
        <begin position="62"/>
        <end position="86"/>
    </location>
</feature>
<gene>
    <name evidence="2" type="ORF">SAMN06275492_1534</name>
</gene>
<dbReference type="AlphaFoldDB" id="A0A1X7L9T6"/>
<dbReference type="OrthoDB" id="9912110at2"/>
<keyword evidence="3" id="KW-1185">Reference proteome</keyword>
<proteinExistence type="predicted"/>
<accession>A0A1X7L9T6</accession>
<sequence>MRIDRIAPAKTPQTAKELIEEYKKSEKKIEKTLTDMVDIHNDTVREGQERRKAFYEMKDLKKKAQKNREKTRELAEEDWEEKKQRQELLAQRRYERESKWRRMTEKAT</sequence>
<organism evidence="2 3">
    <name type="scientific">Dethiosulfovibrio salsuginis</name>
    <dbReference type="NCBI Taxonomy" id="561720"/>
    <lineage>
        <taxon>Bacteria</taxon>
        <taxon>Thermotogati</taxon>
        <taxon>Synergistota</taxon>
        <taxon>Synergistia</taxon>
        <taxon>Synergistales</taxon>
        <taxon>Dethiosulfovibrionaceae</taxon>
        <taxon>Dethiosulfovibrio</taxon>
    </lineage>
</organism>
<protein>
    <submittedName>
        <fullName evidence="2">Uncharacterized protein</fullName>
    </submittedName>
</protein>
<evidence type="ECO:0000313" key="2">
    <source>
        <dbReference type="EMBL" id="SMG50581.1"/>
    </source>
</evidence>